<evidence type="ECO:0000313" key="1">
    <source>
        <dbReference type="EMBL" id="WLH14515.1"/>
    </source>
</evidence>
<name>A0ABY9GGE7_9PSED</name>
<gene>
    <name evidence="1" type="ORF">PSH57_09480</name>
</gene>
<protein>
    <submittedName>
        <fullName evidence="1">Uncharacterized protein</fullName>
    </submittedName>
</protein>
<accession>A0ABY9GGE7</accession>
<dbReference type="Proteomes" id="UP001230339">
    <property type="component" value="Chromosome"/>
</dbReference>
<proteinExistence type="predicted"/>
<sequence>MQVRGDIYWSRSDPTLHHRTDEKTLSDCSYLEVRVRLSRTGATQMFIGVYAPSGKSVYEEAFDSRPNESMTRAMAWGVTKARHVIGEESVDREAKRLL</sequence>
<dbReference type="RefSeq" id="WP_305389156.1">
    <property type="nucleotide sequence ID" value="NZ_CP117426.1"/>
</dbReference>
<keyword evidence="2" id="KW-1185">Reference proteome</keyword>
<evidence type="ECO:0000313" key="2">
    <source>
        <dbReference type="Proteomes" id="UP001230339"/>
    </source>
</evidence>
<dbReference type="EMBL" id="CP117449">
    <property type="protein sequence ID" value="WLH14515.1"/>
    <property type="molecule type" value="Genomic_DNA"/>
</dbReference>
<reference evidence="1 2" key="1">
    <citation type="submission" date="2023-02" db="EMBL/GenBank/DDBJ databases">
        <title>Evolution of Hrp T3SS in non-pathogenic Pseudomonas fluorescens.</title>
        <authorList>
            <person name="Liao K."/>
            <person name="Wei H."/>
            <person name="Gu Y."/>
        </authorList>
    </citation>
    <scope>NUCLEOTIDE SEQUENCE [LARGE SCALE GENOMIC DNA]</scope>
    <source>
        <strain evidence="1 2">FP205</strain>
    </source>
</reference>
<organism evidence="1 2">
    <name type="scientific">Pseudomonas hefeiensis</name>
    <dbReference type="NCBI Taxonomy" id="2738125"/>
    <lineage>
        <taxon>Bacteria</taxon>
        <taxon>Pseudomonadati</taxon>
        <taxon>Pseudomonadota</taxon>
        <taxon>Gammaproteobacteria</taxon>
        <taxon>Pseudomonadales</taxon>
        <taxon>Pseudomonadaceae</taxon>
        <taxon>Pseudomonas</taxon>
    </lineage>
</organism>